<gene>
    <name evidence="1" type="ORF">DFR47_11213</name>
</gene>
<organism evidence="1 2">
    <name type="scientific">Pseudochrobactrum asaccharolyticum</name>
    <dbReference type="NCBI Taxonomy" id="354351"/>
    <lineage>
        <taxon>Bacteria</taxon>
        <taxon>Pseudomonadati</taxon>
        <taxon>Pseudomonadota</taxon>
        <taxon>Alphaproteobacteria</taxon>
        <taxon>Hyphomicrobiales</taxon>
        <taxon>Brucellaceae</taxon>
        <taxon>Pseudochrobactrum</taxon>
    </lineage>
</organism>
<proteinExistence type="predicted"/>
<dbReference type="Proteomes" id="UP000252893">
    <property type="component" value="Unassembled WGS sequence"/>
</dbReference>
<comment type="caution">
    <text evidence="1">The sequence shown here is derived from an EMBL/GenBank/DDBJ whole genome shotgun (WGS) entry which is preliminary data.</text>
</comment>
<accession>A0A366DMK1</accession>
<evidence type="ECO:0000313" key="1">
    <source>
        <dbReference type="EMBL" id="RBO90544.1"/>
    </source>
</evidence>
<evidence type="ECO:0000313" key="2">
    <source>
        <dbReference type="Proteomes" id="UP000252893"/>
    </source>
</evidence>
<dbReference type="AlphaFoldDB" id="A0A366DMK1"/>
<protein>
    <submittedName>
        <fullName evidence="1">Uncharacterized protein</fullName>
    </submittedName>
</protein>
<dbReference type="RefSeq" id="WP_113946147.1">
    <property type="nucleotide sequence ID" value="NZ_JBHEEG010000011.1"/>
</dbReference>
<reference evidence="1 2" key="1">
    <citation type="submission" date="2018-06" db="EMBL/GenBank/DDBJ databases">
        <title>Genomic Encyclopedia of Type Strains, Phase IV (KMG-IV): sequencing the most valuable type-strain genomes for metagenomic binning, comparative biology and taxonomic classification.</title>
        <authorList>
            <person name="Goeker M."/>
        </authorList>
    </citation>
    <scope>NUCLEOTIDE SEQUENCE [LARGE SCALE GENOMIC DNA]</scope>
    <source>
        <strain evidence="1 2">DSM 25619</strain>
    </source>
</reference>
<sequence>MKQLTFIEIDLDYCALRFGEGACNTTAGEKCFNTKATCKARTRFVNEPVTLRFAIGTSYLPESGIDYTAACIEDISFMPATVSLGENLGTRASLDVTMRDFLYPETGFLWLSRQAVQTGS</sequence>
<keyword evidence="2" id="KW-1185">Reference proteome</keyword>
<name>A0A366DMK1_9HYPH</name>
<dbReference type="EMBL" id="QNRH01000012">
    <property type="protein sequence ID" value="RBO90544.1"/>
    <property type="molecule type" value="Genomic_DNA"/>
</dbReference>